<dbReference type="EMBL" id="JBHGVX010000004">
    <property type="protein sequence ID" value="KAL1796191.1"/>
    <property type="molecule type" value="Genomic_DNA"/>
</dbReference>
<evidence type="ECO:0000313" key="2">
    <source>
        <dbReference type="EMBL" id="KAL1796191.1"/>
    </source>
</evidence>
<dbReference type="RefSeq" id="XP_069306775.1">
    <property type="nucleotide sequence ID" value="XM_069451316.1"/>
</dbReference>
<keyword evidence="1" id="KW-0732">Signal</keyword>
<dbReference type="Proteomes" id="UP001578633">
    <property type="component" value="Chromosome 4"/>
</dbReference>
<sequence>MAPQSYLLAHFLFAVSLLSLSTAQNSTNATQPESCNPRGSTPFYEQPVNGTGTWNVSTGDSAIDLYVSITFGESRSNPHNSTDSRIFSPWTYAYLSALENTTTQACVYMFDAVENHRQGGGENGCDGIISQKCQDLLEKTYAFPLNILELVDRSSDGYGCPTSSLDKDEVNEACGEGFWGGISTTGTANLTNTTCNAAPPGIDVPAGFSTRGLFGVGPTQQPWDYDTNVDNFTWYDEYMTRPVPVLVAAASDDGPMGGVTKLVCIAPDDVREGSRVPPESVNNENAAAAMQWGKKAGVATLLAGIVVMSFVLV</sequence>
<keyword evidence="3" id="KW-1185">Reference proteome</keyword>
<comment type="caution">
    <text evidence="2">The sequence shown here is derived from an EMBL/GenBank/DDBJ whole genome shotgun (WGS) entry which is preliminary data.</text>
</comment>
<evidence type="ECO:0000256" key="1">
    <source>
        <dbReference type="SAM" id="SignalP"/>
    </source>
</evidence>
<feature type="chain" id="PRO_5047522782" evidence="1">
    <location>
        <begin position="24"/>
        <end position="313"/>
    </location>
</feature>
<gene>
    <name evidence="2" type="ORF">ACET3X_004731</name>
</gene>
<protein>
    <submittedName>
        <fullName evidence="2">Uncharacterized protein</fullName>
    </submittedName>
</protein>
<dbReference type="GeneID" id="96085053"/>
<reference evidence="2 3" key="1">
    <citation type="submission" date="2024-09" db="EMBL/GenBank/DDBJ databases">
        <title>T2T genomes of carrot and Alternaria dauci and their utility for understanding host-pathogen interaction during carrot leaf blight disease.</title>
        <authorList>
            <person name="Liu W."/>
            <person name="Xu S."/>
            <person name="Ou C."/>
            <person name="Liu X."/>
            <person name="Zhuang F."/>
            <person name="Deng X.W."/>
        </authorList>
    </citation>
    <scope>NUCLEOTIDE SEQUENCE [LARGE SCALE GENOMIC DNA]</scope>
    <source>
        <strain evidence="2 3">A2016</strain>
    </source>
</reference>
<proteinExistence type="predicted"/>
<name>A0ABR3UKX0_9PLEO</name>
<organism evidence="2 3">
    <name type="scientific">Alternaria dauci</name>
    <dbReference type="NCBI Taxonomy" id="48095"/>
    <lineage>
        <taxon>Eukaryota</taxon>
        <taxon>Fungi</taxon>
        <taxon>Dikarya</taxon>
        <taxon>Ascomycota</taxon>
        <taxon>Pezizomycotina</taxon>
        <taxon>Dothideomycetes</taxon>
        <taxon>Pleosporomycetidae</taxon>
        <taxon>Pleosporales</taxon>
        <taxon>Pleosporineae</taxon>
        <taxon>Pleosporaceae</taxon>
        <taxon>Alternaria</taxon>
        <taxon>Alternaria sect. Porri</taxon>
    </lineage>
</organism>
<evidence type="ECO:0000313" key="3">
    <source>
        <dbReference type="Proteomes" id="UP001578633"/>
    </source>
</evidence>
<accession>A0ABR3UKX0</accession>
<feature type="signal peptide" evidence="1">
    <location>
        <begin position="1"/>
        <end position="23"/>
    </location>
</feature>